<dbReference type="EMBL" id="VLXZ01000002">
    <property type="protein sequence ID" value="TSB47731.1"/>
    <property type="molecule type" value="Genomic_DNA"/>
</dbReference>
<dbReference type="OrthoDB" id="2967562at2"/>
<dbReference type="AlphaFoldDB" id="A0A554A205"/>
<protein>
    <submittedName>
        <fullName evidence="2">Uncharacterized protein</fullName>
    </submittedName>
</protein>
<feature type="transmembrane region" description="Helical" evidence="1">
    <location>
        <begin position="88"/>
        <end position="111"/>
    </location>
</feature>
<dbReference type="Proteomes" id="UP000318521">
    <property type="component" value="Unassembled WGS sequence"/>
</dbReference>
<accession>A0A554A205</accession>
<feature type="transmembrane region" description="Helical" evidence="1">
    <location>
        <begin position="117"/>
        <end position="136"/>
    </location>
</feature>
<reference evidence="2 3" key="1">
    <citation type="submission" date="2019-07" db="EMBL/GenBank/DDBJ databases">
        <authorList>
            <person name="Park Y.J."/>
            <person name="Jeong S.E."/>
            <person name="Jung H.S."/>
        </authorList>
    </citation>
    <scope>NUCLEOTIDE SEQUENCE [LARGE SCALE GENOMIC DNA]</scope>
    <source>
        <strain evidence="3">P16(2019)</strain>
    </source>
</reference>
<keyword evidence="1" id="KW-1133">Transmembrane helix</keyword>
<evidence type="ECO:0000256" key="1">
    <source>
        <dbReference type="SAM" id="Phobius"/>
    </source>
</evidence>
<proteinExistence type="predicted"/>
<evidence type="ECO:0000313" key="3">
    <source>
        <dbReference type="Proteomes" id="UP000318521"/>
    </source>
</evidence>
<sequence>MTKLNWSKFNKPMFTPVIDRFIILGLLMIMSSLRIFAGDFFRSWQGLLTILLGSVVIVVFLMYVGKQWREKRGISDEDIKPNEKTEKIFMNIAVGISAFFFIGLLILNVVAFDSFNWALFLLTGSILILCLGIRFIRGKRLENNATTE</sequence>
<evidence type="ECO:0000313" key="2">
    <source>
        <dbReference type="EMBL" id="TSB47731.1"/>
    </source>
</evidence>
<dbReference type="RefSeq" id="WP_143847235.1">
    <property type="nucleotide sequence ID" value="NZ_VLXZ01000002.1"/>
</dbReference>
<feature type="transmembrane region" description="Helical" evidence="1">
    <location>
        <begin position="21"/>
        <end position="37"/>
    </location>
</feature>
<keyword evidence="1" id="KW-0472">Membrane</keyword>
<comment type="caution">
    <text evidence="2">The sequence shown here is derived from an EMBL/GenBank/DDBJ whole genome shotgun (WGS) entry which is preliminary data.</text>
</comment>
<organism evidence="2 3">
    <name type="scientific">Alkalicoccobacillus porphyridii</name>
    <dbReference type="NCBI Taxonomy" id="2597270"/>
    <lineage>
        <taxon>Bacteria</taxon>
        <taxon>Bacillati</taxon>
        <taxon>Bacillota</taxon>
        <taxon>Bacilli</taxon>
        <taxon>Bacillales</taxon>
        <taxon>Bacillaceae</taxon>
        <taxon>Alkalicoccobacillus</taxon>
    </lineage>
</organism>
<name>A0A554A205_9BACI</name>
<gene>
    <name evidence="2" type="ORF">FN960_04225</name>
</gene>
<feature type="transmembrane region" description="Helical" evidence="1">
    <location>
        <begin position="43"/>
        <end position="64"/>
    </location>
</feature>
<keyword evidence="3" id="KW-1185">Reference proteome</keyword>
<keyword evidence="1" id="KW-0812">Transmembrane</keyword>